<keyword evidence="5 11" id="KW-0812">Transmembrane</keyword>
<keyword evidence="9 11" id="KW-0472">Membrane</keyword>
<evidence type="ECO:0000256" key="5">
    <source>
        <dbReference type="ARBA" id="ARBA00022692"/>
    </source>
</evidence>
<evidence type="ECO:0000256" key="7">
    <source>
        <dbReference type="ARBA" id="ARBA00022989"/>
    </source>
</evidence>
<dbReference type="GO" id="GO:0045259">
    <property type="term" value="C:proton-transporting ATP synthase complex"/>
    <property type="evidence" value="ECO:0007669"/>
    <property type="project" value="UniProtKB-KW"/>
</dbReference>
<dbReference type="PANTHER" id="PTHR11410">
    <property type="entry name" value="ATP SYNTHASE SUBUNIT A"/>
    <property type="match status" value="1"/>
</dbReference>
<evidence type="ECO:0000313" key="14">
    <source>
        <dbReference type="Proteomes" id="UP000199412"/>
    </source>
</evidence>
<evidence type="ECO:0000256" key="10">
    <source>
        <dbReference type="ARBA" id="ARBA00023310"/>
    </source>
</evidence>
<keyword evidence="3 11" id="KW-0813">Transport</keyword>
<feature type="transmembrane region" description="Helical" evidence="11">
    <location>
        <begin position="109"/>
        <end position="131"/>
    </location>
</feature>
<keyword evidence="4 11" id="KW-0138">CF(0)</keyword>
<dbReference type="EMBL" id="FNAP01000004">
    <property type="protein sequence ID" value="SDE18998.1"/>
    <property type="molecule type" value="Genomic_DNA"/>
</dbReference>
<dbReference type="SUPFAM" id="SSF81336">
    <property type="entry name" value="F1F0 ATP synthase subunit A"/>
    <property type="match status" value="1"/>
</dbReference>
<comment type="similarity">
    <text evidence="2 11 12">Belongs to the ATPase A chain family.</text>
</comment>
<feature type="transmembrane region" description="Helical" evidence="11">
    <location>
        <begin position="184"/>
        <end position="209"/>
    </location>
</feature>
<evidence type="ECO:0000256" key="9">
    <source>
        <dbReference type="ARBA" id="ARBA00023136"/>
    </source>
</evidence>
<dbReference type="PROSITE" id="PS00449">
    <property type="entry name" value="ATPASE_A"/>
    <property type="match status" value="1"/>
</dbReference>
<dbReference type="InterPro" id="IPR023011">
    <property type="entry name" value="ATP_synth_F0_asu_AS"/>
</dbReference>
<name>A0A1G7AVV8_9PROT</name>
<dbReference type="InterPro" id="IPR045083">
    <property type="entry name" value="ATP_synth_F0_asu_bact/mt"/>
</dbReference>
<keyword evidence="10 11" id="KW-0066">ATP synthesis</keyword>
<proteinExistence type="inferred from homology"/>
<dbReference type="RefSeq" id="WP_092784382.1">
    <property type="nucleotide sequence ID" value="NZ_FNAP01000004.1"/>
</dbReference>
<evidence type="ECO:0000256" key="6">
    <source>
        <dbReference type="ARBA" id="ARBA00022781"/>
    </source>
</evidence>
<dbReference type="CDD" id="cd00310">
    <property type="entry name" value="ATP-synt_Fo_a_6"/>
    <property type="match status" value="1"/>
</dbReference>
<dbReference type="NCBIfam" id="TIGR01131">
    <property type="entry name" value="ATP_synt_6_or_A"/>
    <property type="match status" value="1"/>
</dbReference>
<reference evidence="13 14" key="1">
    <citation type="submission" date="2016-10" db="EMBL/GenBank/DDBJ databases">
        <authorList>
            <person name="de Groot N.N."/>
        </authorList>
    </citation>
    <scope>NUCLEOTIDE SEQUENCE [LARGE SCALE GENOMIC DNA]</scope>
    <source>
        <strain evidence="13 14">ATCC 700224</strain>
    </source>
</reference>
<feature type="transmembrane region" description="Helical" evidence="11">
    <location>
        <begin position="216"/>
        <end position="235"/>
    </location>
</feature>
<keyword evidence="11" id="KW-1003">Cell membrane</keyword>
<comment type="subcellular location">
    <subcellularLocation>
        <location evidence="11 12">Cell membrane</location>
        <topology evidence="11 12">Multi-pass membrane protein</topology>
    </subcellularLocation>
    <subcellularLocation>
        <location evidence="1">Membrane</location>
        <topology evidence="1">Multi-pass membrane protein</topology>
    </subcellularLocation>
</comment>
<keyword evidence="14" id="KW-1185">Reference proteome</keyword>
<sequence>MADPVKQFQIEPIVPLDLGIIDLSFTNSSMAMAVAVGLSAALFYAGTRRLSLVPGRMQSLAEMMYEFVANMIRDNVGNEGMRYFPFILTLFLFVFFGNMLGMVPGNFTYTSHIIVTGALALFIFFAVTVIGFMRHGVGYLRMFFPHGAPIATAPILIPIEIISYLSRPFSLSVRLFANMTVGHIMLKVLAGFVVSLGLLGGIVPLAAVVGITVLEFFIAALQAYVFVILTCIYLNDAIHMH</sequence>
<dbReference type="InterPro" id="IPR000568">
    <property type="entry name" value="ATP_synth_F0_asu"/>
</dbReference>
<dbReference type="GO" id="GO:0005886">
    <property type="term" value="C:plasma membrane"/>
    <property type="evidence" value="ECO:0007669"/>
    <property type="project" value="UniProtKB-SubCell"/>
</dbReference>
<dbReference type="AlphaFoldDB" id="A0A1G7AVV8"/>
<gene>
    <name evidence="11" type="primary">atpB</name>
    <name evidence="13" type="ORF">SAMN05421720_104114</name>
</gene>
<dbReference type="PANTHER" id="PTHR11410:SF0">
    <property type="entry name" value="ATP SYNTHASE SUBUNIT A"/>
    <property type="match status" value="1"/>
</dbReference>
<dbReference type="NCBIfam" id="NF004482">
    <property type="entry name" value="PRK05815.2-4"/>
    <property type="match status" value="1"/>
</dbReference>
<evidence type="ECO:0000256" key="8">
    <source>
        <dbReference type="ARBA" id="ARBA00023065"/>
    </source>
</evidence>
<organism evidence="13 14">
    <name type="scientific">Rhodospira trueperi</name>
    <dbReference type="NCBI Taxonomy" id="69960"/>
    <lineage>
        <taxon>Bacteria</taxon>
        <taxon>Pseudomonadati</taxon>
        <taxon>Pseudomonadota</taxon>
        <taxon>Alphaproteobacteria</taxon>
        <taxon>Rhodospirillales</taxon>
        <taxon>Rhodospirillaceae</taxon>
        <taxon>Rhodospira</taxon>
    </lineage>
</organism>
<dbReference type="GO" id="GO:0046933">
    <property type="term" value="F:proton-transporting ATP synthase activity, rotational mechanism"/>
    <property type="evidence" value="ECO:0007669"/>
    <property type="project" value="UniProtKB-UniRule"/>
</dbReference>
<evidence type="ECO:0000256" key="1">
    <source>
        <dbReference type="ARBA" id="ARBA00004141"/>
    </source>
</evidence>
<keyword evidence="8 11" id="KW-0406">Ion transport</keyword>
<feature type="transmembrane region" description="Helical" evidence="11">
    <location>
        <begin position="28"/>
        <end position="47"/>
    </location>
</feature>
<dbReference type="PRINTS" id="PR00123">
    <property type="entry name" value="ATPASEA"/>
</dbReference>
<dbReference type="Pfam" id="PF00119">
    <property type="entry name" value="ATP-synt_A"/>
    <property type="match status" value="1"/>
</dbReference>
<keyword evidence="7 11" id="KW-1133">Transmembrane helix</keyword>
<keyword evidence="6 11" id="KW-0375">Hydrogen ion transport</keyword>
<feature type="transmembrane region" description="Helical" evidence="11">
    <location>
        <begin position="83"/>
        <end position="103"/>
    </location>
</feature>
<dbReference type="HAMAP" id="MF_01393">
    <property type="entry name" value="ATP_synth_a_bact"/>
    <property type="match status" value="1"/>
</dbReference>
<accession>A0A1G7AVV8</accession>
<dbReference type="InterPro" id="IPR035908">
    <property type="entry name" value="F0_ATP_A_sf"/>
</dbReference>
<protein>
    <recommendedName>
        <fullName evidence="11 12">ATP synthase subunit a</fullName>
    </recommendedName>
    <alternativeName>
        <fullName evidence="11">ATP synthase F0 sector subunit a</fullName>
    </alternativeName>
    <alternativeName>
        <fullName evidence="11">F-ATPase subunit 6</fullName>
    </alternativeName>
</protein>
<evidence type="ECO:0000256" key="4">
    <source>
        <dbReference type="ARBA" id="ARBA00022547"/>
    </source>
</evidence>
<comment type="function">
    <text evidence="11 12">Key component of the proton channel; it plays a direct role in the translocation of protons across the membrane.</text>
</comment>
<dbReference type="OrthoDB" id="9809130at2"/>
<evidence type="ECO:0000256" key="11">
    <source>
        <dbReference type="HAMAP-Rule" id="MF_01393"/>
    </source>
</evidence>
<evidence type="ECO:0000256" key="2">
    <source>
        <dbReference type="ARBA" id="ARBA00006810"/>
    </source>
</evidence>
<evidence type="ECO:0000256" key="3">
    <source>
        <dbReference type="ARBA" id="ARBA00022448"/>
    </source>
</evidence>
<dbReference type="STRING" id="69960.SAMN05421720_104114"/>
<dbReference type="Proteomes" id="UP000199412">
    <property type="component" value="Unassembled WGS sequence"/>
</dbReference>
<evidence type="ECO:0000313" key="13">
    <source>
        <dbReference type="EMBL" id="SDE18998.1"/>
    </source>
</evidence>
<dbReference type="Gene3D" id="1.20.120.220">
    <property type="entry name" value="ATP synthase, F0 complex, subunit A"/>
    <property type="match status" value="1"/>
</dbReference>
<evidence type="ECO:0000256" key="12">
    <source>
        <dbReference type="RuleBase" id="RU000483"/>
    </source>
</evidence>